<feature type="transmembrane region" description="Helical" evidence="1">
    <location>
        <begin position="21"/>
        <end position="41"/>
    </location>
</feature>
<evidence type="ECO:0000256" key="1">
    <source>
        <dbReference type="SAM" id="Phobius"/>
    </source>
</evidence>
<proteinExistence type="predicted"/>
<feature type="transmembrane region" description="Helical" evidence="1">
    <location>
        <begin position="129"/>
        <end position="152"/>
    </location>
</feature>
<evidence type="ECO:0000313" key="4">
    <source>
        <dbReference type="Proteomes" id="UP000319894"/>
    </source>
</evidence>
<dbReference type="InParanoid" id="A0A554MV46"/>
<name>A0A554MV46_9EURY</name>
<dbReference type="GO" id="GO:0080120">
    <property type="term" value="P:CAAX-box protein maturation"/>
    <property type="evidence" value="ECO:0007669"/>
    <property type="project" value="UniProtKB-ARBA"/>
</dbReference>
<dbReference type="Proteomes" id="UP000319894">
    <property type="component" value="Unassembled WGS sequence"/>
</dbReference>
<feature type="domain" description="CAAX prenyl protease 2/Lysostaphin resistance protein A-like" evidence="2">
    <location>
        <begin position="136"/>
        <end position="237"/>
    </location>
</feature>
<reference evidence="3 4" key="1">
    <citation type="submission" date="2018-06" db="EMBL/GenBank/DDBJ databases">
        <title>Natronomonas sp. F16-60 a new haloarchaeon isolated from a solar saltern of Isla Cristina, Huelva, Spain.</title>
        <authorList>
            <person name="Duran-Viseras A."/>
            <person name="Sanchez-Porro C."/>
            <person name="Ventosa A."/>
        </authorList>
    </citation>
    <scope>NUCLEOTIDE SEQUENCE [LARGE SCALE GENOMIC DNA]</scope>
    <source>
        <strain evidence="3 4">F16-60</strain>
    </source>
</reference>
<gene>
    <name evidence="3" type="ORF">DP107_17145</name>
</gene>
<feature type="transmembrane region" description="Helical" evidence="1">
    <location>
        <begin position="204"/>
        <end position="222"/>
    </location>
</feature>
<dbReference type="AlphaFoldDB" id="A0A554MV46"/>
<keyword evidence="1" id="KW-0812">Transmembrane</keyword>
<feature type="transmembrane region" description="Helical" evidence="1">
    <location>
        <begin position="173"/>
        <end position="192"/>
    </location>
</feature>
<keyword evidence="4" id="KW-1185">Reference proteome</keyword>
<feature type="transmembrane region" description="Helical" evidence="1">
    <location>
        <begin position="266"/>
        <end position="285"/>
    </location>
</feature>
<dbReference type="PANTHER" id="PTHR39430:SF1">
    <property type="entry name" value="PROTEASE"/>
    <property type="match status" value="1"/>
</dbReference>
<dbReference type="PANTHER" id="PTHR39430">
    <property type="entry name" value="MEMBRANE-ASSOCIATED PROTEASE-RELATED"/>
    <property type="match status" value="1"/>
</dbReference>
<dbReference type="Pfam" id="PF02517">
    <property type="entry name" value="Rce1-like"/>
    <property type="match status" value="1"/>
</dbReference>
<feature type="transmembrane region" description="Helical" evidence="1">
    <location>
        <begin position="91"/>
        <end position="117"/>
    </location>
</feature>
<protein>
    <recommendedName>
        <fullName evidence="2">CAAX prenyl protease 2/Lysostaphin resistance protein A-like domain-containing protein</fullName>
    </recommendedName>
</protein>
<keyword evidence="1" id="KW-0472">Membrane</keyword>
<keyword evidence="1" id="KW-1133">Transmembrane helix</keyword>
<organism evidence="3 4">
    <name type="scientific">Haloglomus irregulare</name>
    <dbReference type="NCBI Taxonomy" id="2234134"/>
    <lineage>
        <taxon>Archaea</taxon>
        <taxon>Methanobacteriati</taxon>
        <taxon>Methanobacteriota</taxon>
        <taxon>Stenosarchaea group</taxon>
        <taxon>Halobacteria</taxon>
        <taxon>Halobacteriales</taxon>
        <taxon>Natronomonadaceae</taxon>
        <taxon>Haloglomus</taxon>
    </lineage>
</organism>
<dbReference type="GO" id="GO:0004175">
    <property type="term" value="F:endopeptidase activity"/>
    <property type="evidence" value="ECO:0007669"/>
    <property type="project" value="UniProtKB-ARBA"/>
</dbReference>
<dbReference type="EMBL" id="QMDX01000018">
    <property type="protein sequence ID" value="TSD08996.1"/>
    <property type="molecule type" value="Genomic_DNA"/>
</dbReference>
<accession>A0A554MV46</accession>
<evidence type="ECO:0000259" key="2">
    <source>
        <dbReference type="Pfam" id="PF02517"/>
    </source>
</evidence>
<dbReference type="InterPro" id="IPR003675">
    <property type="entry name" value="Rce1/LyrA-like_dom"/>
</dbReference>
<feature type="transmembrane region" description="Helical" evidence="1">
    <location>
        <begin position="229"/>
        <end position="246"/>
    </location>
</feature>
<comment type="caution">
    <text evidence="3">The sequence shown here is derived from an EMBL/GenBank/DDBJ whole genome shotgun (WGS) entry which is preliminary data.</text>
</comment>
<sequence>MNPLTRIGADPSTVGAAMRATVAFVVYFAILLGIGLALGEVPTPNVLTNLPDQVPTLCSVGAVVFVLARTFDTSPAAYGLRMNRRWLGDLLGGIVVGILFQAVSTAAILGTGVGTIVDRWSTGVFDDPVTIIIALGATVVAFSIVALGEDLLFRGVLVREFVVGLSSRGISRVAATGSAVVVSALLFGSIHLNAGAAGLSTPVVVLQAVVGGLYFGLAYVLTDSLALPVGIHLSTNLWATVVFGQPDSGYPAAFRLTRPFDLGPELVVTLLLPAGILVAAVLLWVRVTRGEIPEMSLDGLE</sequence>
<feature type="transmembrane region" description="Helical" evidence="1">
    <location>
        <begin position="53"/>
        <end position="71"/>
    </location>
</feature>
<evidence type="ECO:0000313" key="3">
    <source>
        <dbReference type="EMBL" id="TSD08996.1"/>
    </source>
</evidence>